<dbReference type="Pfam" id="PF06271">
    <property type="entry name" value="RDD"/>
    <property type="match status" value="1"/>
</dbReference>
<reference evidence="9 10" key="1">
    <citation type="submission" date="2021-03" db="EMBL/GenBank/DDBJ databases">
        <title>Novel species identification of genus Shewanella.</title>
        <authorList>
            <person name="Liu G."/>
            <person name="Zhang Q."/>
        </authorList>
    </citation>
    <scope>NUCLEOTIDE SEQUENCE [LARGE SCALE GENOMIC DNA]</scope>
    <source>
        <strain evidence="9 10">FJAT-51800</strain>
    </source>
</reference>
<feature type="compositionally biased region" description="Polar residues" evidence="6">
    <location>
        <begin position="166"/>
        <end position="180"/>
    </location>
</feature>
<evidence type="ECO:0000313" key="9">
    <source>
        <dbReference type="EMBL" id="QSX35538.1"/>
    </source>
</evidence>
<dbReference type="PANTHER" id="PTHR36115">
    <property type="entry name" value="PROLINE-RICH ANTIGEN HOMOLOG-RELATED"/>
    <property type="match status" value="1"/>
</dbReference>
<organism evidence="9 10">
    <name type="scientific">Shewanella avicenniae</name>
    <dbReference type="NCBI Taxonomy" id="2814294"/>
    <lineage>
        <taxon>Bacteria</taxon>
        <taxon>Pseudomonadati</taxon>
        <taxon>Pseudomonadota</taxon>
        <taxon>Gammaproteobacteria</taxon>
        <taxon>Alteromonadales</taxon>
        <taxon>Shewanellaceae</taxon>
        <taxon>Shewanella</taxon>
    </lineage>
</organism>
<name>A0ABX7QVK3_9GAMM</name>
<proteinExistence type="predicted"/>
<dbReference type="EMBL" id="CP071503">
    <property type="protein sequence ID" value="QSX35538.1"/>
    <property type="molecule type" value="Genomic_DNA"/>
</dbReference>
<comment type="subcellular location">
    <subcellularLocation>
        <location evidence="1">Cell membrane</location>
        <topology evidence="1">Multi-pass membrane protein</topology>
    </subcellularLocation>
</comment>
<dbReference type="PANTHER" id="PTHR36115:SF6">
    <property type="entry name" value="PROLINE-RICH ANTIGEN HOMOLOG"/>
    <property type="match status" value="1"/>
</dbReference>
<feature type="region of interest" description="Disordered" evidence="6">
    <location>
        <begin position="166"/>
        <end position="187"/>
    </location>
</feature>
<feature type="transmembrane region" description="Helical" evidence="7">
    <location>
        <begin position="45"/>
        <end position="65"/>
    </location>
</feature>
<dbReference type="Proteomes" id="UP000662770">
    <property type="component" value="Chromosome"/>
</dbReference>
<keyword evidence="3 7" id="KW-0812">Transmembrane</keyword>
<evidence type="ECO:0000259" key="8">
    <source>
        <dbReference type="Pfam" id="PF06271"/>
    </source>
</evidence>
<protein>
    <submittedName>
        <fullName evidence="9">RDD family protein</fullName>
    </submittedName>
</protein>
<feature type="transmembrane region" description="Helical" evidence="7">
    <location>
        <begin position="6"/>
        <end position="30"/>
    </location>
</feature>
<evidence type="ECO:0000256" key="6">
    <source>
        <dbReference type="SAM" id="MobiDB-lite"/>
    </source>
</evidence>
<evidence type="ECO:0000313" key="10">
    <source>
        <dbReference type="Proteomes" id="UP000662770"/>
    </source>
</evidence>
<gene>
    <name evidence="9" type="ORF">JYB87_15245</name>
</gene>
<keyword evidence="4 7" id="KW-1133">Transmembrane helix</keyword>
<dbReference type="InterPro" id="IPR010432">
    <property type="entry name" value="RDD"/>
</dbReference>
<evidence type="ECO:0000256" key="4">
    <source>
        <dbReference type="ARBA" id="ARBA00022989"/>
    </source>
</evidence>
<evidence type="ECO:0000256" key="1">
    <source>
        <dbReference type="ARBA" id="ARBA00004651"/>
    </source>
</evidence>
<keyword evidence="5 7" id="KW-0472">Membrane</keyword>
<keyword evidence="10" id="KW-1185">Reference proteome</keyword>
<evidence type="ECO:0000256" key="3">
    <source>
        <dbReference type="ARBA" id="ARBA00022692"/>
    </source>
</evidence>
<accession>A0ABX7QVK3</accession>
<evidence type="ECO:0000256" key="7">
    <source>
        <dbReference type="SAM" id="Phobius"/>
    </source>
</evidence>
<feature type="region of interest" description="Disordered" evidence="6">
    <location>
        <begin position="316"/>
        <end position="340"/>
    </location>
</feature>
<evidence type="ECO:0000256" key="2">
    <source>
        <dbReference type="ARBA" id="ARBA00022475"/>
    </source>
</evidence>
<dbReference type="InterPro" id="IPR051791">
    <property type="entry name" value="Pra-immunoreactive"/>
</dbReference>
<evidence type="ECO:0000256" key="5">
    <source>
        <dbReference type="ARBA" id="ARBA00023136"/>
    </source>
</evidence>
<keyword evidence="2" id="KW-1003">Cell membrane</keyword>
<feature type="domain" description="RDD" evidence="8">
    <location>
        <begin position="219"/>
        <end position="301"/>
    </location>
</feature>
<sequence length="340" mass="36258">MLLDLLLISVLSYVPSFVVALVAAVATWIVSKRHEQVVSPWARRWLRVVSALVIFVSVASVVSQFTKPAESDVDGSLNRPSVETLARTGAVVLLAAKIEACENTACIDGNLPALQQQLDAIYANAPAERNALVGELLSELQFLTAEQQQHYRQQLLAPIEAVPQLSPRSPTVTSPSQADSASAKPPAITERSLANTAELSDTDANQAPSLIAWIKGIITDLGLGLSWGAAYFTLFTALGRGQTPGKKLLGIRVVRLNGEPLSLWAAFGRYGGYGAGIATGLLGFLQVYWDNNRQCIQDKIGETVVVQDAAIANRSAPAEPVSPLQDADAAVTPNSEVKPR</sequence>